<evidence type="ECO:0000256" key="4">
    <source>
        <dbReference type="ARBA" id="ARBA00022519"/>
    </source>
</evidence>
<reference evidence="13 14" key="1">
    <citation type="submission" date="2022-07" db="EMBL/GenBank/DDBJ databases">
        <authorList>
            <person name="Xamxidin M."/>
            <person name="Wu M."/>
        </authorList>
    </citation>
    <scope>NUCLEOTIDE SEQUENCE [LARGE SCALE GENOMIC DNA]</scope>
    <source>
        <strain evidence="13 14">NBRC 111650</strain>
    </source>
</reference>
<accession>A0ABT1WHQ9</accession>
<comment type="subcellular location">
    <subcellularLocation>
        <location evidence="1">Cell inner membrane</location>
        <topology evidence="1">Multi-pass membrane protein</topology>
    </subcellularLocation>
    <subcellularLocation>
        <location evidence="9">Cell membrane</location>
        <topology evidence="9">Multi-pass membrane protein</topology>
    </subcellularLocation>
</comment>
<evidence type="ECO:0000256" key="5">
    <source>
        <dbReference type="ARBA" id="ARBA00022692"/>
    </source>
</evidence>
<proteinExistence type="inferred from homology"/>
<evidence type="ECO:0000256" key="9">
    <source>
        <dbReference type="RuleBase" id="RU003794"/>
    </source>
</evidence>
<dbReference type="PANTHER" id="PTHR30487">
    <property type="entry name" value="TYPE 4 PREPILIN-LIKE PROTEINS LEADER PEPTIDE-PROCESSING ENZYME"/>
    <property type="match status" value="1"/>
</dbReference>
<dbReference type="Gene3D" id="1.20.120.1220">
    <property type="match status" value="1"/>
</dbReference>
<dbReference type="PRINTS" id="PR00864">
    <property type="entry name" value="PREPILNPTASE"/>
</dbReference>
<sequence>MIDWSALTQTQWWVISALLGLCIGSFLNVVAYRMPIMMERAWDREMAEIQGREPDHHPRFNLLWPPSHCTACKKPLKPWHNIPVLSFLLLKGRCGHCRSAIGWRYPLVELSCAALFAGVALIHPAGWLALALMGFAATLLVLALIDLDTYLLPDDLTLPLLWAGLLFNLAGGLVPLSQAVMGAMLGYGLLWLVYHGFKLATGKEGMGYGDFKLLAAVGAWLGVMSVFTVLLFASVFGIVFGLAIQKLRGKRSHEAFPFGPCLVAGALAWLAGLNLLNWF</sequence>
<dbReference type="Pfam" id="PF01478">
    <property type="entry name" value="Peptidase_A24"/>
    <property type="match status" value="1"/>
</dbReference>
<keyword evidence="5 9" id="KW-0812">Transmembrane</keyword>
<feature type="transmembrane region" description="Helical" evidence="10">
    <location>
        <begin position="103"/>
        <end position="122"/>
    </location>
</feature>
<keyword evidence="9" id="KW-0645">Protease</keyword>
<dbReference type="EC" id="2.1.1.-" evidence="9"/>
<gene>
    <name evidence="13" type="ORF">NQT62_11490</name>
</gene>
<evidence type="ECO:0000256" key="7">
    <source>
        <dbReference type="ARBA" id="ARBA00023136"/>
    </source>
</evidence>
<dbReference type="InterPro" id="IPR000045">
    <property type="entry name" value="Prepilin_IV_endopep_pep"/>
</dbReference>
<feature type="transmembrane region" description="Helical" evidence="10">
    <location>
        <begin position="12"/>
        <end position="32"/>
    </location>
</feature>
<comment type="function">
    <text evidence="9">Plays an essential role in type IV pili and type II pseudopili formation by proteolytically removing the leader sequence from substrate proteins and subsequently monomethylating the alpha-amino group of the newly exposed N-terminal phenylalanine.</text>
</comment>
<keyword evidence="9" id="KW-0808">Transferase</keyword>
<evidence type="ECO:0000256" key="8">
    <source>
        <dbReference type="RuleBase" id="RU003793"/>
    </source>
</evidence>
<keyword evidence="3" id="KW-1003">Cell membrane</keyword>
<dbReference type="Pfam" id="PF06750">
    <property type="entry name" value="A24_N_bact"/>
    <property type="match status" value="1"/>
</dbReference>
<feature type="transmembrane region" description="Helical" evidence="10">
    <location>
        <begin position="213"/>
        <end position="243"/>
    </location>
</feature>
<comment type="caution">
    <text evidence="13">The sequence shown here is derived from an EMBL/GenBank/DDBJ whole genome shotgun (WGS) entry which is preliminary data.</text>
</comment>
<evidence type="ECO:0000256" key="6">
    <source>
        <dbReference type="ARBA" id="ARBA00022989"/>
    </source>
</evidence>
<keyword evidence="9" id="KW-0511">Multifunctional enzyme</keyword>
<feature type="transmembrane region" description="Helical" evidence="10">
    <location>
        <begin position="128"/>
        <end position="148"/>
    </location>
</feature>
<evidence type="ECO:0000259" key="12">
    <source>
        <dbReference type="Pfam" id="PF06750"/>
    </source>
</evidence>
<keyword evidence="14" id="KW-1185">Reference proteome</keyword>
<feature type="transmembrane region" description="Helical" evidence="10">
    <location>
        <begin position="255"/>
        <end position="276"/>
    </location>
</feature>
<dbReference type="PANTHER" id="PTHR30487:SF0">
    <property type="entry name" value="PREPILIN LEADER PEPTIDASE_N-METHYLTRANSFERASE-RELATED"/>
    <property type="match status" value="1"/>
</dbReference>
<dbReference type="InterPro" id="IPR050882">
    <property type="entry name" value="Prepilin_peptidase/N-MTase"/>
</dbReference>
<keyword evidence="7 10" id="KW-0472">Membrane</keyword>
<keyword evidence="6 10" id="KW-1133">Transmembrane helix</keyword>
<protein>
    <recommendedName>
        <fullName evidence="9">Prepilin leader peptidase/N-methyltransferase</fullName>
        <ecNumber evidence="9">2.1.1.-</ecNumber>
        <ecNumber evidence="9">3.4.23.43</ecNumber>
    </recommendedName>
</protein>
<evidence type="ECO:0000313" key="13">
    <source>
        <dbReference type="EMBL" id="MCQ8897057.1"/>
    </source>
</evidence>
<evidence type="ECO:0000256" key="10">
    <source>
        <dbReference type="SAM" id="Phobius"/>
    </source>
</evidence>
<feature type="domain" description="Prepilin type IV endopeptidase peptidase" evidence="11">
    <location>
        <begin position="135"/>
        <end position="242"/>
    </location>
</feature>
<dbReference type="EC" id="3.4.23.43" evidence="9"/>
<keyword evidence="9" id="KW-0489">Methyltransferase</keyword>
<dbReference type="Proteomes" id="UP001204142">
    <property type="component" value="Unassembled WGS sequence"/>
</dbReference>
<evidence type="ECO:0000256" key="2">
    <source>
        <dbReference type="ARBA" id="ARBA00005801"/>
    </source>
</evidence>
<dbReference type="InterPro" id="IPR014032">
    <property type="entry name" value="Peptidase_A24A_bac"/>
</dbReference>
<evidence type="ECO:0000256" key="1">
    <source>
        <dbReference type="ARBA" id="ARBA00004429"/>
    </source>
</evidence>
<dbReference type="EMBL" id="JANIGO010000003">
    <property type="protein sequence ID" value="MCQ8897057.1"/>
    <property type="molecule type" value="Genomic_DNA"/>
</dbReference>
<evidence type="ECO:0000256" key="3">
    <source>
        <dbReference type="ARBA" id="ARBA00022475"/>
    </source>
</evidence>
<keyword evidence="9" id="KW-0378">Hydrolase</keyword>
<feature type="transmembrane region" description="Helical" evidence="10">
    <location>
        <begin position="160"/>
        <end position="193"/>
    </location>
</feature>
<keyword evidence="4" id="KW-0997">Cell inner membrane</keyword>
<dbReference type="RefSeq" id="WP_256764845.1">
    <property type="nucleotide sequence ID" value="NZ_JANIGO010000003.1"/>
</dbReference>
<name>A0ABT1WHQ9_9BURK</name>
<evidence type="ECO:0000313" key="14">
    <source>
        <dbReference type="Proteomes" id="UP001204142"/>
    </source>
</evidence>
<comment type="similarity">
    <text evidence="2 8">Belongs to the peptidase A24 family.</text>
</comment>
<organism evidence="13 14">
    <name type="scientific">Limnobacter humi</name>
    <dbReference type="NCBI Taxonomy" id="1778671"/>
    <lineage>
        <taxon>Bacteria</taxon>
        <taxon>Pseudomonadati</taxon>
        <taxon>Pseudomonadota</taxon>
        <taxon>Betaproteobacteria</taxon>
        <taxon>Burkholderiales</taxon>
        <taxon>Burkholderiaceae</taxon>
        <taxon>Limnobacter</taxon>
    </lineage>
</organism>
<feature type="domain" description="Prepilin peptidase A24 N-terminal" evidence="12">
    <location>
        <begin position="18"/>
        <end position="121"/>
    </location>
</feature>
<dbReference type="InterPro" id="IPR010627">
    <property type="entry name" value="Prepilin_pept_A24_N"/>
</dbReference>
<comment type="catalytic activity">
    <reaction evidence="9">
        <text>Typically cleaves a -Gly-|-Phe- bond to release an N-terminal, basic peptide of 5-8 residues from type IV prepilin, and then N-methylates the new N-terminal amino group, the methyl donor being S-adenosyl-L-methionine.</text>
        <dbReference type="EC" id="3.4.23.43"/>
    </reaction>
</comment>
<evidence type="ECO:0000259" key="11">
    <source>
        <dbReference type="Pfam" id="PF01478"/>
    </source>
</evidence>